<proteinExistence type="predicted"/>
<dbReference type="GO" id="GO:0016539">
    <property type="term" value="P:intein-mediated protein splicing"/>
    <property type="evidence" value="ECO:0007669"/>
    <property type="project" value="InterPro"/>
</dbReference>
<name>A0A167EQQ3_9GAMM</name>
<dbReference type="PATRIC" id="fig|1365251.3.peg.2094"/>
<feature type="chain" id="PRO_5007885942" description="Hint domain-containing protein" evidence="1">
    <location>
        <begin position="22"/>
        <end position="687"/>
    </location>
</feature>
<evidence type="ECO:0000313" key="4">
    <source>
        <dbReference type="Proteomes" id="UP000076503"/>
    </source>
</evidence>
<evidence type="ECO:0000256" key="1">
    <source>
        <dbReference type="SAM" id="SignalP"/>
    </source>
</evidence>
<dbReference type="Gene3D" id="2.170.16.10">
    <property type="entry name" value="Hedgehog/Intein (Hint) domain"/>
    <property type="match status" value="1"/>
</dbReference>
<dbReference type="AlphaFoldDB" id="A0A167EQQ3"/>
<accession>A0A167EQQ3</accession>
<feature type="signal peptide" evidence="1">
    <location>
        <begin position="1"/>
        <end position="21"/>
    </location>
</feature>
<sequence>MKLVSLAVIAALGGASLCATAAPVLFENPTIQTIVQPDASLSEFEQVKLRLGQHGLNEKNRPHLFKVLRNTERKKMQEKEQGLATTSLAESSNAMCTTSDQVCSFFKDLGFKIATGTDQQEYIFVSAINSEASSTVYTYMDLTLVNENNQPITVPRVLEYFGEGSSTQKRMDISSVGKVNEVLPKLMAAERIYANTWVVVVYIDATGAEVTEAKQMRIEYPKETILAELGYVRSYATARDLPMQAAMHDPNNEMSILPSSSYYDRIDRYALIQYDIINPKDKKEIKDDKTLNRIKVCLNRRYDDCDIDAYYDPGTPNEQVKVVVPFTGYRDILGKVTKIYRPDWSTKNVTYDDKGNPNYIINPKGEQPFGLYHGSEIFIQTKELGGASVLGAGYQGSNYLFSDYISLKLFRKPIGKPKEGQPQKYIDVTRLSWNIPRSKGIFGDARLYGRYEDAHWIMNLAFEVEQQFGPTKQIRHFAYVIGSQDMPKQQTFVDIDHPPLQMVFSCLAKGSKIKLANGKELAIEQLNVGDTVLGASQFAPNVHMPLEIKDISIGSETQPMVKLTTESGKELLLTESHPVLTQAGVSAWANKVQVGDRIRTSNGLELVSKVEEVKYDDHVYNLKLARTADDPNHSPGETFSMFANGLQVGDLAMQTDNEFEEVVETEQDVLKRIPEAWHKDYLNSLNK</sequence>
<dbReference type="EMBL" id="AUXZ01000069">
    <property type="protein sequence ID" value="KZN51085.1"/>
    <property type="molecule type" value="Genomic_DNA"/>
</dbReference>
<dbReference type="CDD" id="cd00081">
    <property type="entry name" value="Hint"/>
    <property type="match status" value="1"/>
</dbReference>
<reference evidence="3 4" key="1">
    <citation type="submission" date="2013-07" db="EMBL/GenBank/DDBJ databases">
        <title>Comparative Genomic and Metabolomic Analysis of Twelve Strains of Pseudoalteromonas luteoviolacea.</title>
        <authorList>
            <person name="Vynne N.G."/>
            <person name="Mansson M."/>
            <person name="Gram L."/>
        </authorList>
    </citation>
    <scope>NUCLEOTIDE SEQUENCE [LARGE SCALE GENOMIC DNA]</scope>
    <source>
        <strain evidence="3 4">H33</strain>
    </source>
</reference>
<dbReference type="InterPro" id="IPR003587">
    <property type="entry name" value="Hint_dom_N"/>
</dbReference>
<keyword evidence="1" id="KW-0732">Signal</keyword>
<dbReference type="RefSeq" id="WP_063361614.1">
    <property type="nucleotide sequence ID" value="NZ_AUXZ01000069.1"/>
</dbReference>
<evidence type="ECO:0000259" key="2">
    <source>
        <dbReference type="SMART" id="SM00306"/>
    </source>
</evidence>
<feature type="domain" description="Hint" evidence="2">
    <location>
        <begin position="504"/>
        <end position="602"/>
    </location>
</feature>
<dbReference type="InterPro" id="IPR036844">
    <property type="entry name" value="Hint_dom_sf"/>
</dbReference>
<dbReference type="PROSITE" id="PS50817">
    <property type="entry name" value="INTEIN_N_TER"/>
    <property type="match status" value="1"/>
</dbReference>
<protein>
    <recommendedName>
        <fullName evidence="2">Hint domain-containing protein</fullName>
    </recommendedName>
</protein>
<dbReference type="Proteomes" id="UP000076503">
    <property type="component" value="Unassembled WGS sequence"/>
</dbReference>
<dbReference type="SUPFAM" id="SSF51294">
    <property type="entry name" value="Hedgehog/intein (Hint) domain"/>
    <property type="match status" value="1"/>
</dbReference>
<dbReference type="OrthoDB" id="6490967at2"/>
<dbReference type="SMART" id="SM00306">
    <property type="entry name" value="HintN"/>
    <property type="match status" value="1"/>
</dbReference>
<gene>
    <name evidence="3" type="ORF">N476_14415</name>
</gene>
<dbReference type="InterPro" id="IPR006141">
    <property type="entry name" value="Intein_N"/>
</dbReference>
<organism evidence="3 4">
    <name type="scientific">Pseudoalteromonas luteoviolacea H33</name>
    <dbReference type="NCBI Taxonomy" id="1365251"/>
    <lineage>
        <taxon>Bacteria</taxon>
        <taxon>Pseudomonadati</taxon>
        <taxon>Pseudomonadota</taxon>
        <taxon>Gammaproteobacteria</taxon>
        <taxon>Alteromonadales</taxon>
        <taxon>Pseudoalteromonadaceae</taxon>
        <taxon>Pseudoalteromonas</taxon>
    </lineage>
</organism>
<comment type="caution">
    <text evidence="3">The sequence shown here is derived from an EMBL/GenBank/DDBJ whole genome shotgun (WGS) entry which is preliminary data.</text>
</comment>
<evidence type="ECO:0000313" key="3">
    <source>
        <dbReference type="EMBL" id="KZN51085.1"/>
    </source>
</evidence>